<feature type="region of interest" description="Disordered" evidence="1">
    <location>
        <begin position="27"/>
        <end position="47"/>
    </location>
</feature>
<dbReference type="AlphaFoldDB" id="H3NL61"/>
<evidence type="ECO:0000313" key="3">
    <source>
        <dbReference type="Proteomes" id="UP000004191"/>
    </source>
</evidence>
<dbReference type="STRING" id="883114.HMPREF9709_00072"/>
<organism evidence="2 3">
    <name type="scientific">Helcococcus kunzii ATCC 51366</name>
    <dbReference type="NCBI Taxonomy" id="883114"/>
    <lineage>
        <taxon>Bacteria</taxon>
        <taxon>Bacillati</taxon>
        <taxon>Bacillota</taxon>
        <taxon>Tissierellia</taxon>
        <taxon>Tissierellales</taxon>
        <taxon>Peptoniphilaceae</taxon>
        <taxon>Helcococcus</taxon>
    </lineage>
</organism>
<dbReference type="eggNOG" id="ENOG5032UA0">
    <property type="taxonomic scope" value="Bacteria"/>
</dbReference>
<dbReference type="RefSeq" id="WP_005396865.1">
    <property type="nucleotide sequence ID" value="NZ_JH601088.1"/>
</dbReference>
<protein>
    <submittedName>
        <fullName evidence="2">Uncharacterized protein</fullName>
    </submittedName>
</protein>
<comment type="caution">
    <text evidence="2">The sequence shown here is derived from an EMBL/GenBank/DDBJ whole genome shotgun (WGS) entry which is preliminary data.</text>
</comment>
<name>H3NL61_9FIRM</name>
<dbReference type="OrthoDB" id="1853584at2"/>
<dbReference type="HOGENOM" id="CLU_1445825_0_0_9"/>
<dbReference type="GeneID" id="96998096"/>
<proteinExistence type="predicted"/>
<evidence type="ECO:0000256" key="1">
    <source>
        <dbReference type="SAM" id="MobiDB-lite"/>
    </source>
</evidence>
<evidence type="ECO:0000313" key="2">
    <source>
        <dbReference type="EMBL" id="EHR36317.1"/>
    </source>
</evidence>
<dbReference type="EMBL" id="AGEI01000002">
    <property type="protein sequence ID" value="EHR36317.1"/>
    <property type="molecule type" value="Genomic_DNA"/>
</dbReference>
<accession>H3NL61</accession>
<reference evidence="2 3" key="1">
    <citation type="submission" date="2012-01" db="EMBL/GenBank/DDBJ databases">
        <title>The Genome Sequence of Helcococcus kunzii ATCC 51366.</title>
        <authorList>
            <consortium name="The Broad Institute Genome Sequencing Platform"/>
            <person name="Earl A."/>
            <person name="Ward D."/>
            <person name="Feldgarden M."/>
            <person name="Gevers D."/>
            <person name="Huys G."/>
            <person name="Young S.K."/>
            <person name="Zeng Q."/>
            <person name="Gargeya S."/>
            <person name="Fitzgerald M."/>
            <person name="Haas B."/>
            <person name="Abouelleil A."/>
            <person name="Alvarado L."/>
            <person name="Arachchi H.M."/>
            <person name="Berlin A."/>
            <person name="Chapman S.B."/>
            <person name="Gearin G."/>
            <person name="Goldberg J."/>
            <person name="Griggs A."/>
            <person name="Gujja S."/>
            <person name="Hansen M."/>
            <person name="Heiman D."/>
            <person name="Howarth C."/>
            <person name="Larimer J."/>
            <person name="Lui A."/>
            <person name="MacDonald P.J.P."/>
            <person name="McCowen C."/>
            <person name="Montmayeur A."/>
            <person name="Murphy C."/>
            <person name="Neiman D."/>
            <person name="Pearson M."/>
            <person name="Priest M."/>
            <person name="Roberts A."/>
            <person name="Saif S."/>
            <person name="Shea T."/>
            <person name="Sisk P."/>
            <person name="Stolte C."/>
            <person name="Sykes S."/>
            <person name="Wortman J."/>
            <person name="Nusbaum C."/>
            <person name="Birren B."/>
        </authorList>
    </citation>
    <scope>NUCLEOTIDE SEQUENCE [LARGE SCALE GENOMIC DNA]</scope>
    <source>
        <strain evidence="2 3">ATCC 51366</strain>
    </source>
</reference>
<gene>
    <name evidence="2" type="ORF">HMPREF9709_00072</name>
</gene>
<dbReference type="Proteomes" id="UP000004191">
    <property type="component" value="Unassembled WGS sequence"/>
</dbReference>
<keyword evidence="3" id="KW-1185">Reference proteome</keyword>
<sequence length="187" mass="21485">MKKIIIGLLSLVLIFNLIGCMNKTDNKKMDKKKNKNQTEQIKDKDKDHNNLEKKYKKMSDMLKDIIKGVNVPSSETFDLDKDNFEDYSFIAWQDSLKAAVSEGQISTSAHSIVLLKSKKNETEKISKEISKKADLKKWVCVEAEVGKVLYTNEYVILIMTNKESFEGLKNNFEKIMGNQKINTINIK</sequence>